<dbReference type="EMBL" id="CP043329">
    <property type="protein sequence ID" value="QEK52805.1"/>
    <property type="molecule type" value="Genomic_DNA"/>
</dbReference>
<evidence type="ECO:0000313" key="10">
    <source>
        <dbReference type="Proteomes" id="UP000323653"/>
    </source>
</evidence>
<dbReference type="AlphaFoldDB" id="A0A5C0VJC0"/>
<dbReference type="GO" id="GO:0005886">
    <property type="term" value="C:plasma membrane"/>
    <property type="evidence" value="ECO:0007669"/>
    <property type="project" value="UniProtKB-SubCell"/>
</dbReference>
<reference evidence="9 10" key="1">
    <citation type="submission" date="2019-08" db="EMBL/GenBank/DDBJ databases">
        <title>Pedobacter sp. nov., isolated from Han river, South Korea.</title>
        <authorList>
            <person name="Lee D.-H."/>
            <person name="Kim Y.-S."/>
            <person name="Hwang E.-M."/>
            <person name="Le Tran T.C."/>
            <person name="Cha C.-J."/>
        </authorList>
    </citation>
    <scope>NUCLEOTIDE SEQUENCE [LARGE SCALE GENOMIC DNA]</scope>
    <source>
        <strain evidence="9 10">CJ43</strain>
    </source>
</reference>
<keyword evidence="4 7" id="KW-1133">Transmembrane helix</keyword>
<keyword evidence="2" id="KW-1003">Cell membrane</keyword>
<evidence type="ECO:0000256" key="4">
    <source>
        <dbReference type="ARBA" id="ARBA00022989"/>
    </source>
</evidence>
<dbReference type="PANTHER" id="PTHR32309">
    <property type="entry name" value="TYROSINE-PROTEIN KINASE"/>
    <property type="match status" value="1"/>
</dbReference>
<evidence type="ECO:0000256" key="7">
    <source>
        <dbReference type="SAM" id="Phobius"/>
    </source>
</evidence>
<feature type="coiled-coil region" evidence="6">
    <location>
        <begin position="291"/>
        <end position="318"/>
    </location>
</feature>
<name>A0A5C0VJC0_9SPHI</name>
<dbReference type="Proteomes" id="UP000323653">
    <property type="component" value="Chromosome"/>
</dbReference>
<feature type="transmembrane region" description="Helical" evidence="7">
    <location>
        <begin position="27"/>
        <end position="45"/>
    </location>
</feature>
<keyword evidence="6" id="KW-0175">Coiled coil</keyword>
<dbReference type="GO" id="GO:0004713">
    <property type="term" value="F:protein tyrosine kinase activity"/>
    <property type="evidence" value="ECO:0007669"/>
    <property type="project" value="TreeGrafter"/>
</dbReference>
<proteinExistence type="predicted"/>
<accession>A0A5C0VJC0</accession>
<evidence type="ECO:0000256" key="2">
    <source>
        <dbReference type="ARBA" id="ARBA00022475"/>
    </source>
</evidence>
<dbReference type="Pfam" id="PF02706">
    <property type="entry name" value="Wzz"/>
    <property type="match status" value="1"/>
</dbReference>
<evidence type="ECO:0000256" key="1">
    <source>
        <dbReference type="ARBA" id="ARBA00004651"/>
    </source>
</evidence>
<dbReference type="PANTHER" id="PTHR32309:SF13">
    <property type="entry name" value="FERRIC ENTEROBACTIN TRANSPORT PROTEIN FEPE"/>
    <property type="match status" value="1"/>
</dbReference>
<feature type="domain" description="Polysaccharide chain length determinant N-terminal" evidence="8">
    <location>
        <begin position="10"/>
        <end position="104"/>
    </location>
</feature>
<keyword evidence="10" id="KW-1185">Reference proteome</keyword>
<evidence type="ECO:0000256" key="6">
    <source>
        <dbReference type="SAM" id="Coils"/>
    </source>
</evidence>
<sequence length="362" mass="40958">MKKLEKVIPQLNLLSISNIIIKNRKHIAMISLIGLVIGLIISFLITPKYEAYTVFYTPANNSISKSVLGESNLEDFMEFGSEEQTDQVLEMLQADELKDKVIQKFNLRAHYDIKADEKYPQTKVREQLASNTKINRTDYLAIKIAVKDEDPKMAAAIANYISFALDSMRTLMQQARAKQAFDILDFQYQKKQKQVDSILAQLSSIRAQGVFDYEAQSEVLSEAIIKAETQLKAEEARLKVYDAYRKDLPDTTYIKAKGRLEAARATLKSLQPTVSTFSKLSGKYLDYEAVYEKEKEALTNLQLRYENAEVDLKKSAAQKFIVDKASVPEKSTYPNKLLVMLSIGLSAFLLACLGFLAKENSN</sequence>
<evidence type="ECO:0000313" key="9">
    <source>
        <dbReference type="EMBL" id="QEK52805.1"/>
    </source>
</evidence>
<dbReference type="KEGG" id="pej:FYC62_14880"/>
<evidence type="ECO:0000259" key="8">
    <source>
        <dbReference type="Pfam" id="PF02706"/>
    </source>
</evidence>
<organism evidence="9 10">
    <name type="scientific">Pedobacter aquae</name>
    <dbReference type="NCBI Taxonomy" id="2605747"/>
    <lineage>
        <taxon>Bacteria</taxon>
        <taxon>Pseudomonadati</taxon>
        <taxon>Bacteroidota</taxon>
        <taxon>Sphingobacteriia</taxon>
        <taxon>Sphingobacteriales</taxon>
        <taxon>Sphingobacteriaceae</taxon>
        <taxon>Pedobacter</taxon>
    </lineage>
</organism>
<keyword evidence="5 7" id="KW-0472">Membrane</keyword>
<evidence type="ECO:0000256" key="5">
    <source>
        <dbReference type="ARBA" id="ARBA00023136"/>
    </source>
</evidence>
<dbReference type="InterPro" id="IPR050445">
    <property type="entry name" value="Bact_polysacc_biosynth/exp"/>
</dbReference>
<comment type="subcellular location">
    <subcellularLocation>
        <location evidence="1">Cell membrane</location>
        <topology evidence="1">Multi-pass membrane protein</topology>
    </subcellularLocation>
</comment>
<keyword evidence="3 7" id="KW-0812">Transmembrane</keyword>
<gene>
    <name evidence="9" type="ORF">FYC62_14880</name>
</gene>
<evidence type="ECO:0000256" key="3">
    <source>
        <dbReference type="ARBA" id="ARBA00022692"/>
    </source>
</evidence>
<protein>
    <recommendedName>
        <fullName evidence="8">Polysaccharide chain length determinant N-terminal domain-containing protein</fullName>
    </recommendedName>
</protein>
<feature type="transmembrane region" description="Helical" evidence="7">
    <location>
        <begin position="337"/>
        <end position="357"/>
    </location>
</feature>
<dbReference type="InterPro" id="IPR003856">
    <property type="entry name" value="LPS_length_determ_N"/>
</dbReference>